<keyword evidence="4" id="KW-0479">Metal-binding</keyword>
<dbReference type="GO" id="GO:0004022">
    <property type="term" value="F:alcohol dehydrogenase (NAD+) activity"/>
    <property type="evidence" value="ECO:0007669"/>
    <property type="project" value="UniProtKB-EC"/>
</dbReference>
<evidence type="ECO:0000259" key="8">
    <source>
        <dbReference type="Pfam" id="PF00107"/>
    </source>
</evidence>
<dbReference type="Pfam" id="PF00107">
    <property type="entry name" value="ADH_zinc_N"/>
    <property type="match status" value="1"/>
</dbReference>
<evidence type="ECO:0000256" key="7">
    <source>
        <dbReference type="ARBA" id="ARBA00023027"/>
    </source>
</evidence>
<dbReference type="AlphaFoldDB" id="A0A3T0T004"/>
<dbReference type="SUPFAM" id="SSF51735">
    <property type="entry name" value="NAD(P)-binding Rossmann-fold domains"/>
    <property type="match status" value="1"/>
</dbReference>
<evidence type="ECO:0000256" key="5">
    <source>
        <dbReference type="ARBA" id="ARBA00022833"/>
    </source>
</evidence>
<dbReference type="EC" id="1.1.1.1" evidence="3"/>
<dbReference type="PANTHER" id="PTHR42940:SF3">
    <property type="entry name" value="ALCOHOL DEHYDROGENASE 1-RELATED"/>
    <property type="match status" value="1"/>
</dbReference>
<dbReference type="PANTHER" id="PTHR42940">
    <property type="entry name" value="ALCOHOL DEHYDROGENASE 1-RELATED"/>
    <property type="match status" value="1"/>
</dbReference>
<dbReference type="InterPro" id="IPR036291">
    <property type="entry name" value="NAD(P)-bd_dom_sf"/>
</dbReference>
<dbReference type="GO" id="GO:0046872">
    <property type="term" value="F:metal ion binding"/>
    <property type="evidence" value="ECO:0007669"/>
    <property type="project" value="UniProtKB-KW"/>
</dbReference>
<comment type="similarity">
    <text evidence="2">Belongs to the zinc-containing alcohol dehydrogenase family.</text>
</comment>
<evidence type="ECO:0000256" key="2">
    <source>
        <dbReference type="ARBA" id="ARBA00008072"/>
    </source>
</evidence>
<evidence type="ECO:0000259" key="9">
    <source>
        <dbReference type="Pfam" id="PF08240"/>
    </source>
</evidence>
<name>A0A3T0T004_9MICO</name>
<evidence type="ECO:0000256" key="3">
    <source>
        <dbReference type="ARBA" id="ARBA00013190"/>
    </source>
</evidence>
<dbReference type="InterPro" id="IPR017743">
    <property type="entry name" value="ADH_phosphonate_catab-assoc"/>
</dbReference>
<protein>
    <recommendedName>
        <fullName evidence="3">alcohol dehydrogenase</fullName>
        <ecNumber evidence="3">1.1.1.1</ecNumber>
    </recommendedName>
</protein>
<dbReference type="RefSeq" id="WP_127886814.1">
    <property type="nucleotide sequence ID" value="NZ_CP028137.1"/>
</dbReference>
<evidence type="ECO:0000313" key="11">
    <source>
        <dbReference type="Proteomes" id="UP000285317"/>
    </source>
</evidence>
<organism evidence="10 11">
    <name type="scientific">Rathayibacter festucae DSM 15932</name>
    <dbReference type="NCBI Taxonomy" id="1328866"/>
    <lineage>
        <taxon>Bacteria</taxon>
        <taxon>Bacillati</taxon>
        <taxon>Actinomycetota</taxon>
        <taxon>Actinomycetes</taxon>
        <taxon>Micrococcales</taxon>
        <taxon>Microbacteriaceae</taxon>
        <taxon>Rathayibacter</taxon>
    </lineage>
</organism>
<proteinExistence type="inferred from homology"/>
<evidence type="ECO:0000256" key="1">
    <source>
        <dbReference type="ARBA" id="ARBA00001947"/>
    </source>
</evidence>
<dbReference type="EMBL" id="CP028137">
    <property type="protein sequence ID" value="AZZ51934.1"/>
    <property type="molecule type" value="Genomic_DNA"/>
</dbReference>
<feature type="domain" description="Alcohol dehydrogenase-like C-terminal" evidence="8">
    <location>
        <begin position="212"/>
        <end position="323"/>
    </location>
</feature>
<evidence type="ECO:0000313" key="10">
    <source>
        <dbReference type="EMBL" id="AZZ51934.1"/>
    </source>
</evidence>
<accession>A0A3T0T004</accession>
<keyword evidence="7" id="KW-0520">NAD</keyword>
<dbReference type="Gene3D" id="3.40.50.720">
    <property type="entry name" value="NAD(P)-binding Rossmann-like Domain"/>
    <property type="match status" value="1"/>
</dbReference>
<keyword evidence="6" id="KW-0560">Oxidoreductase</keyword>
<comment type="cofactor">
    <cofactor evidence="1">
        <name>Zn(2+)</name>
        <dbReference type="ChEBI" id="CHEBI:29105"/>
    </cofactor>
</comment>
<dbReference type="InterPro" id="IPR011032">
    <property type="entry name" value="GroES-like_sf"/>
</dbReference>
<keyword evidence="5" id="KW-0862">Zinc</keyword>
<dbReference type="SUPFAM" id="SSF50129">
    <property type="entry name" value="GroES-like"/>
    <property type="match status" value="1"/>
</dbReference>
<dbReference type="Gene3D" id="3.90.180.10">
    <property type="entry name" value="Medium-chain alcohol dehydrogenases, catalytic domain"/>
    <property type="match status" value="1"/>
</dbReference>
<dbReference type="KEGG" id="rfs:C1I64_07630"/>
<gene>
    <name evidence="10" type="ORF">C1I64_07630</name>
</gene>
<dbReference type="Proteomes" id="UP000285317">
    <property type="component" value="Chromosome"/>
</dbReference>
<evidence type="ECO:0000256" key="6">
    <source>
        <dbReference type="ARBA" id="ARBA00023002"/>
    </source>
</evidence>
<feature type="domain" description="Alcohol dehydrogenase-like N-terminal" evidence="9">
    <location>
        <begin position="46"/>
        <end position="160"/>
    </location>
</feature>
<sequence>MRTAIAPPRIDPESRRVELRPSATAMVWLAPDRPHEAVAFVTVRLGPGDVLVEIELATICGSDVHTVHGDRSAPAPLVLGHEQLGRVVELGSGGPRALDGSLLAVGDRVLWSIAASCGSCDRCAGGLPQKCRTLRKYGHERMSDAWALSGGFATHAHVVSGTPIIRLPEDVPAAVLAPASCGTATAWAALAAAEAVRPLTGADVLISGAGLIGLTAAAMATDRGAVVTLVEPDPARRAIAERFGARARRPDEEGGEFDVVLEASGARAAVGAALARAAVGGVVVLVGSVFPTEPVPLDPERVVRGLLTVRGVHNYTPEHLAAASAYLVDRWQAWPFAGLVGETVALADLDEGMRRASGGAVRVGVSPIAPH</sequence>
<dbReference type="InterPro" id="IPR013149">
    <property type="entry name" value="ADH-like_C"/>
</dbReference>
<evidence type="ECO:0000256" key="4">
    <source>
        <dbReference type="ARBA" id="ARBA00022723"/>
    </source>
</evidence>
<dbReference type="NCBIfam" id="TIGR03366">
    <property type="entry name" value="HpnZ_proposed"/>
    <property type="match status" value="1"/>
</dbReference>
<dbReference type="Pfam" id="PF08240">
    <property type="entry name" value="ADH_N"/>
    <property type="match status" value="1"/>
</dbReference>
<reference evidence="10 11" key="1">
    <citation type="submission" date="2018-03" db="EMBL/GenBank/DDBJ databases">
        <title>Bacteriophage NCPPB3778 and a type I-E CRISPR drive the evolution of the US Biological Select Agent, Rathayibacter toxicus.</title>
        <authorList>
            <person name="Davis E.W.II."/>
            <person name="Tabima J.F."/>
            <person name="Weisberg A.J."/>
            <person name="Dantas Lopes L."/>
            <person name="Wiseman M.S."/>
            <person name="Wiseman M.S."/>
            <person name="Pupko T."/>
            <person name="Belcher M.S."/>
            <person name="Sechler A.J."/>
            <person name="Tancos M.A."/>
            <person name="Schroeder B.K."/>
            <person name="Murray T.D."/>
            <person name="Luster D.G."/>
            <person name="Schneider W.L."/>
            <person name="Rogers E."/>
            <person name="Andreote F.D."/>
            <person name="Grunwald N.J."/>
            <person name="Putnam M.L."/>
            <person name="Chang J.H."/>
        </authorList>
    </citation>
    <scope>NUCLEOTIDE SEQUENCE [LARGE SCALE GENOMIC DNA]</scope>
    <source>
        <strain evidence="10 11">DSM 15932</strain>
    </source>
</reference>
<dbReference type="GO" id="GO:0005737">
    <property type="term" value="C:cytoplasm"/>
    <property type="evidence" value="ECO:0007669"/>
    <property type="project" value="TreeGrafter"/>
</dbReference>
<dbReference type="InterPro" id="IPR013154">
    <property type="entry name" value="ADH-like_N"/>
</dbReference>